<dbReference type="RefSeq" id="WP_222158455.1">
    <property type="nucleotide sequence ID" value="NZ_CP081864.1"/>
</dbReference>
<dbReference type="Proteomes" id="UP000825886">
    <property type="component" value="Chromosome"/>
</dbReference>
<organism evidence="1 2">
    <name type="scientific">Symbiopectobacterium purcellii</name>
    <dbReference type="NCBI Taxonomy" id="2871826"/>
    <lineage>
        <taxon>Bacteria</taxon>
        <taxon>Pseudomonadati</taxon>
        <taxon>Pseudomonadota</taxon>
        <taxon>Gammaproteobacteria</taxon>
        <taxon>Enterobacterales</taxon>
        <taxon>Enterobacteriaceae</taxon>
    </lineage>
</organism>
<evidence type="ECO:0000313" key="2">
    <source>
        <dbReference type="Proteomes" id="UP000825886"/>
    </source>
</evidence>
<evidence type="ECO:0000313" key="1">
    <source>
        <dbReference type="EMBL" id="QZN95355.1"/>
    </source>
</evidence>
<gene>
    <name evidence="1" type="ORF">K6K13_19480</name>
</gene>
<reference evidence="1 2" key="1">
    <citation type="submission" date="2021-08" db="EMBL/GenBank/DDBJ databases">
        <title>Culture and genomic analysis of Symbiopectobacterium purcellii sp. nov. gen. nov., isolated from the leafhopper Empoasca decipiens.</title>
        <authorList>
            <person name="Nadal-Jimenez P."/>
            <person name="Siozios S."/>
            <person name="Halliday N."/>
            <person name="Camara M."/>
            <person name="Hurst G.D.D."/>
        </authorList>
    </citation>
    <scope>NUCLEOTIDE SEQUENCE [LARGE SCALE GENOMIC DNA]</scope>
    <source>
        <strain evidence="1 2">SyEd1</strain>
    </source>
</reference>
<accession>A0ABX9ANK9</accession>
<proteinExistence type="predicted"/>
<sequence length="110" mass="12811">MDSHGERQKLLADYDTFLTELEQITALLQQMMQKKYHSLDVYINNCNHLKISYLKINKLLAEASFSDYLKTHHDALYNKYTSLLIGIRLYENLLTNCGLHQGFTTHADSQ</sequence>
<protein>
    <submittedName>
        <fullName evidence="1">Uncharacterized protein</fullName>
    </submittedName>
</protein>
<keyword evidence="2" id="KW-1185">Reference proteome</keyword>
<dbReference type="EMBL" id="CP081864">
    <property type="protein sequence ID" value="QZN95355.1"/>
    <property type="molecule type" value="Genomic_DNA"/>
</dbReference>
<name>A0ABX9ANK9_9ENTR</name>